<evidence type="ECO:0000256" key="1">
    <source>
        <dbReference type="SAM" id="Phobius"/>
    </source>
</evidence>
<name>A0A0G4B4S6_9BACT</name>
<dbReference type="EMBL" id="CP011213">
    <property type="protein sequence ID" value="AKM82408.1"/>
    <property type="molecule type" value="Genomic_DNA"/>
</dbReference>
<keyword evidence="1" id="KW-1133">Transmembrane helix</keyword>
<protein>
    <recommendedName>
        <fullName evidence="4">YggT family protein</fullName>
    </recommendedName>
</protein>
<accession>A0A0G4B4S6</accession>
<proteinExistence type="predicted"/>
<dbReference type="KEGG" id="bbgw:UT28_C0001G0607"/>
<dbReference type="STRING" id="1618337.UT28_C0001G0607"/>
<evidence type="ECO:0000313" key="2">
    <source>
        <dbReference type="EMBL" id="AKM82408.1"/>
    </source>
</evidence>
<evidence type="ECO:0008006" key="4">
    <source>
        <dbReference type="Google" id="ProtNLM"/>
    </source>
</evidence>
<gene>
    <name evidence="2" type="ORF">UT28_C0001G0607</name>
</gene>
<feature type="transmembrane region" description="Helical" evidence="1">
    <location>
        <begin position="77"/>
        <end position="98"/>
    </location>
</feature>
<organism evidence="2 3">
    <name type="scientific">Berkelbacteria bacterium GW2011_GWE1_39_12</name>
    <dbReference type="NCBI Taxonomy" id="1618337"/>
    <lineage>
        <taxon>Bacteria</taxon>
        <taxon>Candidatus Berkelbacteria</taxon>
    </lineage>
</organism>
<keyword evidence="1" id="KW-0812">Transmembrane</keyword>
<evidence type="ECO:0000313" key="3">
    <source>
        <dbReference type="Proteomes" id="UP000035648"/>
    </source>
</evidence>
<dbReference type="AlphaFoldDB" id="A0A0G4B4S6"/>
<feature type="transmembrane region" description="Helical" evidence="1">
    <location>
        <begin position="12"/>
        <end position="31"/>
    </location>
</feature>
<sequence>MVYPYRNRFLVYLVDLVFSLIELLLVMRILLRLFGASPSASFVRWIFDTTSSLLRPFFGIFPTTAINHVYILELSTLFALVVYAILHYLIVELLNWFAAR</sequence>
<keyword evidence="1" id="KW-0472">Membrane</keyword>
<reference evidence="2 3" key="1">
    <citation type="journal article" date="2015" name="Nature">
        <title>rRNA introns, odd ribosomes, and small enigmatic genomes across a large radiation of phyla.</title>
        <authorList>
            <person name="Brown C.T."/>
            <person name="Hug L.A."/>
            <person name="Thomas B.C."/>
            <person name="Sharon I."/>
            <person name="Castelle C.J."/>
            <person name="Singh A."/>
            <person name="Wilkins M.J."/>
            <person name="Williams K.H."/>
            <person name="Banfield J.F."/>
        </authorList>
    </citation>
    <scope>NUCLEOTIDE SEQUENCE [LARGE SCALE GENOMIC DNA]</scope>
</reference>
<dbReference type="Proteomes" id="UP000035648">
    <property type="component" value="Chromosome"/>
</dbReference>